<evidence type="ECO:0000313" key="1">
    <source>
        <dbReference type="EMBL" id="GKV35984.1"/>
    </source>
</evidence>
<organism evidence="1 2">
    <name type="scientific">Rubroshorea leprosula</name>
    <dbReference type="NCBI Taxonomy" id="152421"/>
    <lineage>
        <taxon>Eukaryota</taxon>
        <taxon>Viridiplantae</taxon>
        <taxon>Streptophyta</taxon>
        <taxon>Embryophyta</taxon>
        <taxon>Tracheophyta</taxon>
        <taxon>Spermatophyta</taxon>
        <taxon>Magnoliopsida</taxon>
        <taxon>eudicotyledons</taxon>
        <taxon>Gunneridae</taxon>
        <taxon>Pentapetalae</taxon>
        <taxon>rosids</taxon>
        <taxon>malvids</taxon>
        <taxon>Malvales</taxon>
        <taxon>Dipterocarpaceae</taxon>
        <taxon>Rubroshorea</taxon>
    </lineage>
</organism>
<dbReference type="InterPro" id="IPR002110">
    <property type="entry name" value="Ankyrin_rpt"/>
</dbReference>
<dbReference type="AlphaFoldDB" id="A0AAV5LFQ9"/>
<dbReference type="Gene3D" id="1.25.40.20">
    <property type="entry name" value="Ankyrin repeat-containing domain"/>
    <property type="match status" value="1"/>
</dbReference>
<dbReference type="PANTHER" id="PTHR47303">
    <property type="match status" value="1"/>
</dbReference>
<evidence type="ECO:0000313" key="2">
    <source>
        <dbReference type="Proteomes" id="UP001054252"/>
    </source>
</evidence>
<keyword evidence="2" id="KW-1185">Reference proteome</keyword>
<gene>
    <name evidence="1" type="ORF">SLEP1_g44171</name>
</gene>
<dbReference type="SMART" id="SM00248">
    <property type="entry name" value="ANK"/>
    <property type="match status" value="2"/>
</dbReference>
<dbReference type="PANTHER" id="PTHR47303:SF1">
    <property type="entry name" value="NF-KAPPA-B INHIBITOR BETA"/>
    <property type="match status" value="1"/>
</dbReference>
<dbReference type="Proteomes" id="UP001054252">
    <property type="component" value="Unassembled WGS sequence"/>
</dbReference>
<evidence type="ECO:0008006" key="3">
    <source>
        <dbReference type="Google" id="ProtNLM"/>
    </source>
</evidence>
<comment type="caution">
    <text evidence="1">The sequence shown here is derived from an EMBL/GenBank/DDBJ whole genome shotgun (WGS) entry which is preliminary data.</text>
</comment>
<protein>
    <recommendedName>
        <fullName evidence="3">DUF4219 domain-containing protein</fullName>
    </recommendedName>
</protein>
<dbReference type="InterPro" id="IPR036770">
    <property type="entry name" value="Ankyrin_rpt-contain_sf"/>
</dbReference>
<reference evidence="1 2" key="1">
    <citation type="journal article" date="2021" name="Commun. Biol.">
        <title>The genome of Shorea leprosula (Dipterocarpaceae) highlights the ecological relevance of drought in aseasonal tropical rainforests.</title>
        <authorList>
            <person name="Ng K.K.S."/>
            <person name="Kobayashi M.J."/>
            <person name="Fawcett J.A."/>
            <person name="Hatakeyama M."/>
            <person name="Paape T."/>
            <person name="Ng C.H."/>
            <person name="Ang C.C."/>
            <person name="Tnah L.H."/>
            <person name="Lee C.T."/>
            <person name="Nishiyama T."/>
            <person name="Sese J."/>
            <person name="O'Brien M.J."/>
            <person name="Copetti D."/>
            <person name="Mohd Noor M.I."/>
            <person name="Ong R.C."/>
            <person name="Putra M."/>
            <person name="Sireger I.Z."/>
            <person name="Indrioko S."/>
            <person name="Kosugi Y."/>
            <person name="Izuno A."/>
            <person name="Isagi Y."/>
            <person name="Lee S.L."/>
            <person name="Shimizu K.K."/>
        </authorList>
    </citation>
    <scope>NUCLEOTIDE SEQUENCE [LARGE SCALE GENOMIC DNA]</scope>
    <source>
        <strain evidence="1">214</strain>
    </source>
</reference>
<dbReference type="EMBL" id="BPVZ01000114">
    <property type="protein sequence ID" value="GKV35984.1"/>
    <property type="molecule type" value="Genomic_DNA"/>
</dbReference>
<name>A0AAV5LFQ9_9ROSI</name>
<dbReference type="Pfam" id="PF12796">
    <property type="entry name" value="Ank_2"/>
    <property type="match status" value="1"/>
</dbReference>
<dbReference type="Pfam" id="PF14223">
    <property type="entry name" value="Retrotran_gag_2"/>
    <property type="match status" value="1"/>
</dbReference>
<accession>A0AAV5LFQ9</accession>
<proteinExistence type="predicted"/>
<dbReference type="SUPFAM" id="SSF48403">
    <property type="entry name" value="Ankyrin repeat"/>
    <property type="match status" value="1"/>
</dbReference>
<sequence>MARNTITSTVIVRDVLSESNYKEWSNCMKNYLLAQNLWNVVESSNVPSSTDEEVTANWKRKNAAVLHALQISCAPEIFARIMGKTSAKEAWEELAKIHEMKNKWHLDGPQSSRQLSELRRFFEGRIRGKTEPIERSRTKEFLEATYERNWDTLARLLEEGQLPGKNPQFLSDNTSLLHLAVNSGHVEGVKKLVEIMSEEEILSQDDRGCTALAYAAYFGKTDIAKCLTTKNRTLLTIRDTEGKIPVAWACVQRFKETTLYLYFQTLEFLAPDKGEDGSLFLHFCMLNEMLGKSLNYIPT</sequence>